<dbReference type="Gene3D" id="3.30.930.30">
    <property type="match status" value="1"/>
</dbReference>
<dbReference type="Gene3D" id="2.30.30.940">
    <property type="match status" value="1"/>
</dbReference>
<dbReference type="OrthoDB" id="98563at2"/>
<dbReference type="FunCoup" id="A0A2G4YWQ2">
    <property type="interactions" value="177"/>
</dbReference>
<dbReference type="InParanoid" id="A0A2G4YWQ2"/>
<dbReference type="CDD" id="cd18809">
    <property type="entry name" value="SF1_C_RecD"/>
    <property type="match status" value="1"/>
</dbReference>
<organism evidence="4 5">
    <name type="scientific">Paremcibacter congregatus</name>
    <dbReference type="NCBI Taxonomy" id="2043170"/>
    <lineage>
        <taxon>Bacteria</taxon>
        <taxon>Pseudomonadati</taxon>
        <taxon>Pseudomonadota</taxon>
        <taxon>Alphaproteobacteria</taxon>
        <taxon>Emcibacterales</taxon>
        <taxon>Emcibacteraceae</taxon>
        <taxon>Paremcibacter</taxon>
    </lineage>
</organism>
<protein>
    <recommendedName>
        <fullName evidence="3">MobA/MobL protein domain-containing protein</fullName>
    </recommendedName>
</protein>
<dbReference type="Pfam" id="PF13604">
    <property type="entry name" value="AAA_30"/>
    <property type="match status" value="1"/>
</dbReference>
<dbReference type="RefSeq" id="WP_099470700.1">
    <property type="nucleotide sequence ID" value="NZ_CP041025.1"/>
</dbReference>
<evidence type="ECO:0000313" key="4">
    <source>
        <dbReference type="EMBL" id="PHZ86761.1"/>
    </source>
</evidence>
<comment type="caution">
    <text evidence="4">The sequence shown here is derived from an EMBL/GenBank/DDBJ whole genome shotgun (WGS) entry which is preliminary data.</text>
</comment>
<evidence type="ECO:0000259" key="3">
    <source>
        <dbReference type="Pfam" id="PF03389"/>
    </source>
</evidence>
<evidence type="ECO:0000256" key="1">
    <source>
        <dbReference type="ARBA" id="ARBA00010873"/>
    </source>
</evidence>
<dbReference type="EMBL" id="PDEM01000002">
    <property type="protein sequence ID" value="PHZ86761.1"/>
    <property type="molecule type" value="Genomic_DNA"/>
</dbReference>
<feature type="domain" description="MobA/MobL protein" evidence="3">
    <location>
        <begin position="19"/>
        <end position="200"/>
    </location>
</feature>
<accession>A0A2G4YWQ2</accession>
<name>A0A2G4YWQ2_9PROT</name>
<reference evidence="4 5" key="1">
    <citation type="submission" date="2017-10" db="EMBL/GenBank/DDBJ databases">
        <title>Frigbacter circumglobatus gen. nov. sp. nov., isolated from sediment cultured in situ.</title>
        <authorList>
            <person name="Zhao Z."/>
        </authorList>
    </citation>
    <scope>NUCLEOTIDE SEQUENCE [LARGE SCALE GENOMIC DNA]</scope>
    <source>
        <strain evidence="4 5">ZYL</strain>
    </source>
</reference>
<dbReference type="InterPro" id="IPR027417">
    <property type="entry name" value="P-loop_NTPase"/>
</dbReference>
<dbReference type="AlphaFoldDB" id="A0A2G4YWQ2"/>
<dbReference type="Pfam" id="PF03389">
    <property type="entry name" value="MobA_MobL"/>
    <property type="match status" value="1"/>
</dbReference>
<dbReference type="Proteomes" id="UP000229730">
    <property type="component" value="Unassembled WGS sequence"/>
</dbReference>
<dbReference type="InterPro" id="IPR005053">
    <property type="entry name" value="MobA_MobL"/>
</dbReference>
<evidence type="ECO:0000256" key="2">
    <source>
        <dbReference type="ARBA" id="ARBA00022971"/>
    </source>
</evidence>
<evidence type="ECO:0000313" key="5">
    <source>
        <dbReference type="Proteomes" id="UP000229730"/>
    </source>
</evidence>
<dbReference type="SUPFAM" id="SSF52540">
    <property type="entry name" value="P-loop containing nucleoside triphosphate hydrolases"/>
    <property type="match status" value="2"/>
</dbReference>
<dbReference type="Gene3D" id="3.40.50.300">
    <property type="entry name" value="P-loop containing nucleotide triphosphate hydrolases"/>
    <property type="match status" value="2"/>
</dbReference>
<comment type="similarity">
    <text evidence="1">Belongs to the MobA/MobL family.</text>
</comment>
<keyword evidence="2" id="KW-0184">Conjugation</keyword>
<proteinExistence type="inferred from homology"/>
<sequence>MAIQFARMRILSRSTGANVVRSAAYNARSQGQSELTGERFYFANRDGSEHHAVLLPEGAPAEMADFRVLWNEAQAAEKRINSQEAKELLLALPSNPEITAGHRLEMARAFVQENFVDHGLAAQLDIHHPHQGAENYHAHVLLTTRRVGPAGMGAKARDLNGQFAKGTMMDGERWGEVWRDFQNDYFVRHHLDVRVDEISLLPGEHIGPERLRSAGDVLALKRNEERGKLARDLMAEPERVLNHLTRQRSSFSVRDLNRYIDQYDFDEATATRIFEAVIRCDQTLYTMDRNGEIADRFTTVAVWAEETEALTLSRALLAEQDPMIPKARAEMLADNSGLSGEQTAALQAGLTGSRLTVIRGRAGTGKSYCLKVLRQGLIESHHDVIGLGPTNMVASALRKEGFDHSSTVHAFLFREKLGRLTLQEGTRLVVDEAAMLDSGTLKGLLDVAYRHRAGVILVGDDGQLSAIERGGLFRDIAVVANAVEISQVRRQTESWSRDATEALSRGDVAAALKAYDDRGFIIRSAGDETAKAALIDKWQSDFDRDPEASRFVFAYRNKDVSDFNMAMRAHLQKRGLVGDKNHSFVTKHGRFDFAAGDRIVMTGTDKQAGLINGQAARITRIEGQRLTLDLEGQTQMLDAGRFRDFRHGYAGTIYKGQGRTVDQAYIYHTKHWGRTNAYVALSRHRQAVHMFVAGDYGDPERLIKSLSREDHKLTSLALTLADHNSPGKAFEMSATGLNDTFDETVADLRGYRRLDPCRAALAHLQADIAAGEITRHPEAQALSRARGSHHDVRKHVSLARRSLRDLSTAQRYLTRAGKMLLR</sequence>
<gene>
    <name evidence="4" type="ORF">CRD36_00055</name>
</gene>
<keyword evidence="5" id="KW-1185">Reference proteome</keyword>